<evidence type="ECO:0000256" key="6">
    <source>
        <dbReference type="ARBA" id="ARBA00023235"/>
    </source>
</evidence>
<evidence type="ECO:0000256" key="3">
    <source>
        <dbReference type="ARBA" id="ARBA00006206"/>
    </source>
</evidence>
<evidence type="ECO:0000256" key="11">
    <source>
        <dbReference type="PIRSR" id="PIRSR005096-3"/>
    </source>
</evidence>
<dbReference type="PANTHER" id="PTHR10091">
    <property type="entry name" value="ALDOSE-1-EPIMERASE"/>
    <property type="match status" value="1"/>
</dbReference>
<dbReference type="GO" id="GO:0005737">
    <property type="term" value="C:cytoplasm"/>
    <property type="evidence" value="ECO:0007669"/>
    <property type="project" value="TreeGrafter"/>
</dbReference>
<dbReference type="InterPro" id="IPR015443">
    <property type="entry name" value="Aldose_1-epimerase"/>
</dbReference>
<evidence type="ECO:0000313" key="13">
    <source>
        <dbReference type="EMBL" id="PNY81495.1"/>
    </source>
</evidence>
<feature type="binding site" evidence="11">
    <location>
        <begin position="87"/>
        <end position="88"/>
    </location>
    <ligand>
        <name>beta-D-galactose</name>
        <dbReference type="ChEBI" id="CHEBI:27667"/>
    </ligand>
</feature>
<name>A0A2K3UYB7_9DEIO</name>
<evidence type="ECO:0000256" key="2">
    <source>
        <dbReference type="ARBA" id="ARBA00005028"/>
    </source>
</evidence>
<dbReference type="Proteomes" id="UP000236379">
    <property type="component" value="Unassembled WGS sequence"/>
</dbReference>
<dbReference type="NCBIfam" id="NF008277">
    <property type="entry name" value="PRK11055.1"/>
    <property type="match status" value="1"/>
</dbReference>
<keyword evidence="7 8" id="KW-0119">Carbohydrate metabolism</keyword>
<dbReference type="CDD" id="cd09019">
    <property type="entry name" value="galactose_mutarotase_like"/>
    <property type="match status" value="1"/>
</dbReference>
<feature type="active site" description="Proton acceptor" evidence="9">
    <location>
        <position position="338"/>
    </location>
</feature>
<dbReference type="InterPro" id="IPR008183">
    <property type="entry name" value="Aldose_1/G6P_1-epimerase"/>
</dbReference>
<dbReference type="OrthoDB" id="9779408at2"/>
<dbReference type="InterPro" id="IPR014718">
    <property type="entry name" value="GH-type_carb-bd"/>
</dbReference>
<dbReference type="PANTHER" id="PTHR10091:SF0">
    <property type="entry name" value="GALACTOSE MUTAROTASE"/>
    <property type="match status" value="1"/>
</dbReference>
<comment type="pathway">
    <text evidence="2 8">Carbohydrate metabolism; hexose metabolism.</text>
</comment>
<comment type="catalytic activity">
    <reaction evidence="1 8">
        <text>alpha-D-glucose = beta-D-glucose</text>
        <dbReference type="Rhea" id="RHEA:10264"/>
        <dbReference type="ChEBI" id="CHEBI:15903"/>
        <dbReference type="ChEBI" id="CHEBI:17925"/>
        <dbReference type="EC" id="5.1.3.3"/>
    </reaction>
</comment>
<feature type="binding site" evidence="11">
    <location>
        <begin position="197"/>
        <end position="199"/>
    </location>
    <ligand>
        <name>beta-D-galactose</name>
        <dbReference type="ChEBI" id="CHEBI:27667"/>
    </ligand>
</feature>
<dbReference type="GO" id="GO:0004034">
    <property type="term" value="F:aldose 1-epimerase activity"/>
    <property type="evidence" value="ECO:0007669"/>
    <property type="project" value="UniProtKB-EC"/>
</dbReference>
<dbReference type="InterPro" id="IPR011013">
    <property type="entry name" value="Gal_mutarotase_sf_dom"/>
</dbReference>
<proteinExistence type="inferred from homology"/>
<evidence type="ECO:0000256" key="10">
    <source>
        <dbReference type="PIRSR" id="PIRSR005096-2"/>
    </source>
</evidence>
<feature type="region of interest" description="Disordered" evidence="12">
    <location>
        <begin position="124"/>
        <end position="146"/>
    </location>
</feature>
<dbReference type="PROSITE" id="PS00545">
    <property type="entry name" value="ALDOSE_1_EPIMERASE"/>
    <property type="match status" value="1"/>
</dbReference>
<evidence type="ECO:0000256" key="12">
    <source>
        <dbReference type="SAM" id="MobiDB-lite"/>
    </source>
</evidence>
<feature type="compositionally biased region" description="Basic and acidic residues" evidence="12">
    <location>
        <begin position="124"/>
        <end position="140"/>
    </location>
</feature>
<accession>A0A2K3UYB7</accession>
<keyword evidence="14" id="KW-1185">Reference proteome</keyword>
<dbReference type="UniPathway" id="UPA00242"/>
<dbReference type="InterPro" id="IPR047215">
    <property type="entry name" value="Galactose_mutarotase-like"/>
</dbReference>
<evidence type="ECO:0000313" key="14">
    <source>
        <dbReference type="Proteomes" id="UP000236379"/>
    </source>
</evidence>
<dbReference type="GO" id="GO:0033499">
    <property type="term" value="P:galactose catabolic process via UDP-galactose, Leloir pathway"/>
    <property type="evidence" value="ECO:0007669"/>
    <property type="project" value="TreeGrafter"/>
</dbReference>
<protein>
    <recommendedName>
        <fullName evidence="5 8">Aldose 1-epimerase</fullName>
        <ecNumber evidence="4 8">5.1.3.3</ecNumber>
    </recommendedName>
</protein>
<evidence type="ECO:0000256" key="9">
    <source>
        <dbReference type="PIRSR" id="PIRSR005096-1"/>
    </source>
</evidence>
<feature type="active site" description="Proton donor" evidence="9">
    <location>
        <position position="197"/>
    </location>
</feature>
<dbReference type="SUPFAM" id="SSF74650">
    <property type="entry name" value="Galactose mutarotase-like"/>
    <property type="match status" value="1"/>
</dbReference>
<dbReference type="GO" id="GO:0030246">
    <property type="term" value="F:carbohydrate binding"/>
    <property type="evidence" value="ECO:0007669"/>
    <property type="project" value="InterPro"/>
</dbReference>
<evidence type="ECO:0000256" key="4">
    <source>
        <dbReference type="ARBA" id="ARBA00013185"/>
    </source>
</evidence>
<dbReference type="Pfam" id="PF01263">
    <property type="entry name" value="Aldose_epim"/>
    <property type="match status" value="1"/>
</dbReference>
<sequence length="376" mass="40318">MGTPTGRASRRHWGHAPTGEALHLFTLTLPDGVQATLTDVGATLVSLLVPDRHGALGDVVLGHDRPEAYLDRARSPYFGATIGRVANRIAGGRFTLDGRAYQVPTNDGPNALHGGLHGFDRRLWHGETGHGETVHSEAGTDPRGPSVTFSRLSPDGEEGFPGSLRVEVTYTLTPDHALHVQYRAQTDVPTVVNLTNHSYWNLTGDPAHGVLGHELTVQAGSFLPVRPGGLPTGEVRPVNATPFDFRTPHTLGLRIRDEHEQLRVVGGYDHTLVLAGGVPGGGPQLREVATLYDPSTGRALTLSTTEPGLQLYSGNFLDGSVTGKYGQTYARHAAVCLETQHFPDSPNQPSFPSLRLEPGQVLRSHTVHAFSARQSG</sequence>
<evidence type="ECO:0000256" key="5">
    <source>
        <dbReference type="ARBA" id="ARBA00014165"/>
    </source>
</evidence>
<evidence type="ECO:0000256" key="1">
    <source>
        <dbReference type="ARBA" id="ARBA00001614"/>
    </source>
</evidence>
<dbReference type="AlphaFoldDB" id="A0A2K3UYB7"/>
<dbReference type="EMBL" id="PPPD01000001">
    <property type="protein sequence ID" value="PNY81495.1"/>
    <property type="molecule type" value="Genomic_DNA"/>
</dbReference>
<comment type="similarity">
    <text evidence="3 8">Belongs to the aldose epimerase family.</text>
</comment>
<keyword evidence="6 8" id="KW-0413">Isomerase</keyword>
<evidence type="ECO:0000256" key="7">
    <source>
        <dbReference type="ARBA" id="ARBA00023277"/>
    </source>
</evidence>
<dbReference type="PIRSF" id="PIRSF005096">
    <property type="entry name" value="GALM"/>
    <property type="match status" value="1"/>
</dbReference>
<evidence type="ECO:0000256" key="8">
    <source>
        <dbReference type="PIRNR" id="PIRNR005096"/>
    </source>
</evidence>
<dbReference type="InterPro" id="IPR018052">
    <property type="entry name" value="Ald1_epimerase_CS"/>
</dbReference>
<dbReference type="RefSeq" id="WP_103311938.1">
    <property type="nucleotide sequence ID" value="NZ_PPPD01000001.1"/>
</dbReference>
<comment type="caution">
    <text evidence="13">The sequence shown here is derived from an EMBL/GenBank/DDBJ whole genome shotgun (WGS) entry which is preliminary data.</text>
</comment>
<organism evidence="13 14">
    <name type="scientific">Deinococcus koreensis</name>
    <dbReference type="NCBI Taxonomy" id="2054903"/>
    <lineage>
        <taxon>Bacteria</taxon>
        <taxon>Thermotogati</taxon>
        <taxon>Deinococcota</taxon>
        <taxon>Deinococci</taxon>
        <taxon>Deinococcales</taxon>
        <taxon>Deinococcaceae</taxon>
        <taxon>Deinococcus</taxon>
    </lineage>
</organism>
<dbReference type="Gene3D" id="2.70.98.10">
    <property type="match status" value="1"/>
</dbReference>
<reference evidence="13 14" key="1">
    <citation type="submission" date="2018-01" db="EMBL/GenBank/DDBJ databases">
        <title>Deinococcus koreensis sp. nov., a radiation-resistant bacterium isolated from river water.</title>
        <authorList>
            <person name="Choi A."/>
        </authorList>
    </citation>
    <scope>NUCLEOTIDE SEQUENCE [LARGE SCALE GENOMIC DNA]</scope>
    <source>
        <strain evidence="13 14">SJW1-2</strain>
    </source>
</reference>
<dbReference type="EC" id="5.1.3.3" evidence="4 8"/>
<dbReference type="GO" id="GO:0006006">
    <property type="term" value="P:glucose metabolic process"/>
    <property type="evidence" value="ECO:0007669"/>
    <property type="project" value="TreeGrafter"/>
</dbReference>
<gene>
    <name evidence="13" type="ORF">CVO96_08965</name>
</gene>
<feature type="binding site" evidence="10">
    <location>
        <position position="269"/>
    </location>
    <ligand>
        <name>beta-D-galactose</name>
        <dbReference type="ChEBI" id="CHEBI:27667"/>
    </ligand>
</feature>